<proteinExistence type="predicted"/>
<comment type="caution">
    <text evidence="1">The sequence shown here is derived from an EMBL/GenBank/DDBJ whole genome shotgun (WGS) entry which is preliminary data.</text>
</comment>
<gene>
    <name evidence="1" type="ORF">MSAN_02448800</name>
</gene>
<dbReference type="Proteomes" id="UP000623467">
    <property type="component" value="Unassembled WGS sequence"/>
</dbReference>
<accession>A0A8H6WXX4</accession>
<sequence length="111" mass="12026">MAAARDYGDTSPSAARWHGRCHTMLMHKAPRPRSGVYAPQRRGLSPRSPFGSTMLPALGLPFLYPLLALSGHHHARLSSSQLSASLFRYSGLDSQVPAMLPSHGSSSRWTG</sequence>
<protein>
    <submittedName>
        <fullName evidence="1">Uncharacterized protein</fullName>
    </submittedName>
</protein>
<evidence type="ECO:0000313" key="2">
    <source>
        <dbReference type="Proteomes" id="UP000623467"/>
    </source>
</evidence>
<reference evidence="1" key="1">
    <citation type="submission" date="2020-05" db="EMBL/GenBank/DDBJ databases">
        <title>Mycena genomes resolve the evolution of fungal bioluminescence.</title>
        <authorList>
            <person name="Tsai I.J."/>
        </authorList>
    </citation>
    <scope>NUCLEOTIDE SEQUENCE</scope>
    <source>
        <strain evidence="1">160909Yilan</strain>
    </source>
</reference>
<dbReference type="AlphaFoldDB" id="A0A8H6WXX4"/>
<keyword evidence="2" id="KW-1185">Reference proteome</keyword>
<organism evidence="1 2">
    <name type="scientific">Mycena sanguinolenta</name>
    <dbReference type="NCBI Taxonomy" id="230812"/>
    <lineage>
        <taxon>Eukaryota</taxon>
        <taxon>Fungi</taxon>
        <taxon>Dikarya</taxon>
        <taxon>Basidiomycota</taxon>
        <taxon>Agaricomycotina</taxon>
        <taxon>Agaricomycetes</taxon>
        <taxon>Agaricomycetidae</taxon>
        <taxon>Agaricales</taxon>
        <taxon>Marasmiineae</taxon>
        <taxon>Mycenaceae</taxon>
        <taxon>Mycena</taxon>
    </lineage>
</organism>
<evidence type="ECO:0000313" key="1">
    <source>
        <dbReference type="EMBL" id="KAF7330707.1"/>
    </source>
</evidence>
<dbReference type="EMBL" id="JACAZH010000064">
    <property type="protein sequence ID" value="KAF7330707.1"/>
    <property type="molecule type" value="Genomic_DNA"/>
</dbReference>
<name>A0A8H6WXX4_9AGAR</name>